<feature type="domain" description="Major facilitator superfamily (MFS) profile" evidence="8">
    <location>
        <begin position="73"/>
        <end position="494"/>
    </location>
</feature>
<dbReference type="GO" id="GO:0005351">
    <property type="term" value="F:carbohydrate:proton symporter activity"/>
    <property type="evidence" value="ECO:0007669"/>
    <property type="project" value="TreeGrafter"/>
</dbReference>
<keyword evidence="10" id="KW-1185">Reference proteome</keyword>
<evidence type="ECO:0000256" key="6">
    <source>
        <dbReference type="ARBA" id="ARBA00023136"/>
    </source>
</evidence>
<dbReference type="InterPro" id="IPR005828">
    <property type="entry name" value="MFS_sugar_transport-like"/>
</dbReference>
<evidence type="ECO:0000259" key="8">
    <source>
        <dbReference type="PROSITE" id="PS50850"/>
    </source>
</evidence>
<evidence type="ECO:0000256" key="3">
    <source>
        <dbReference type="ARBA" id="ARBA00022448"/>
    </source>
</evidence>
<keyword evidence="4 7" id="KW-0812">Transmembrane</keyword>
<dbReference type="Pfam" id="PF00083">
    <property type="entry name" value="Sugar_tr"/>
    <property type="match status" value="1"/>
</dbReference>
<feature type="transmembrane region" description="Helical" evidence="7">
    <location>
        <begin position="144"/>
        <end position="164"/>
    </location>
</feature>
<evidence type="ECO:0000313" key="9">
    <source>
        <dbReference type="EMBL" id="GJN89573.1"/>
    </source>
</evidence>
<dbReference type="InterPro" id="IPR020846">
    <property type="entry name" value="MFS_dom"/>
</dbReference>
<keyword evidence="3" id="KW-0813">Transport</keyword>
<feature type="transmembrane region" description="Helical" evidence="7">
    <location>
        <begin position="471"/>
        <end position="490"/>
    </location>
</feature>
<feature type="transmembrane region" description="Helical" evidence="7">
    <location>
        <begin position="321"/>
        <end position="341"/>
    </location>
</feature>
<evidence type="ECO:0000256" key="4">
    <source>
        <dbReference type="ARBA" id="ARBA00022692"/>
    </source>
</evidence>
<dbReference type="EMBL" id="BQKY01000005">
    <property type="protein sequence ID" value="GJN89573.1"/>
    <property type="molecule type" value="Genomic_DNA"/>
</dbReference>
<dbReference type="Gene3D" id="1.20.1250.20">
    <property type="entry name" value="MFS general substrate transporter like domains"/>
    <property type="match status" value="1"/>
</dbReference>
<comment type="subcellular location">
    <subcellularLocation>
        <location evidence="1">Membrane</location>
        <topology evidence="1">Multi-pass membrane protein</topology>
    </subcellularLocation>
</comment>
<evidence type="ECO:0000313" key="10">
    <source>
        <dbReference type="Proteomes" id="UP001342314"/>
    </source>
</evidence>
<dbReference type="InterPro" id="IPR050360">
    <property type="entry name" value="MFS_Sugar_Transporters"/>
</dbReference>
<feature type="transmembrane region" description="Helical" evidence="7">
    <location>
        <begin position="113"/>
        <end position="132"/>
    </location>
</feature>
<evidence type="ECO:0000256" key="7">
    <source>
        <dbReference type="SAM" id="Phobius"/>
    </source>
</evidence>
<accession>A0AAV5GLM5</accession>
<evidence type="ECO:0000256" key="1">
    <source>
        <dbReference type="ARBA" id="ARBA00004141"/>
    </source>
</evidence>
<evidence type="ECO:0000256" key="5">
    <source>
        <dbReference type="ARBA" id="ARBA00022989"/>
    </source>
</evidence>
<keyword evidence="6 7" id="KW-0472">Membrane</keyword>
<dbReference type="Proteomes" id="UP001342314">
    <property type="component" value="Unassembled WGS sequence"/>
</dbReference>
<feature type="transmembrane region" description="Helical" evidence="7">
    <location>
        <begin position="347"/>
        <end position="364"/>
    </location>
</feature>
<feature type="transmembrane region" description="Helical" evidence="7">
    <location>
        <begin position="442"/>
        <end position="459"/>
    </location>
</feature>
<dbReference type="PANTHER" id="PTHR48022:SF64">
    <property type="entry name" value="MAJOR FACILITATOR SUPERFAMILY (MFS) PROFILE DOMAIN-CONTAINING PROTEIN"/>
    <property type="match status" value="1"/>
</dbReference>
<dbReference type="GO" id="GO:0016020">
    <property type="term" value="C:membrane"/>
    <property type="evidence" value="ECO:0007669"/>
    <property type="project" value="UniProtKB-SubCell"/>
</dbReference>
<feature type="transmembrane region" description="Helical" evidence="7">
    <location>
        <begin position="42"/>
        <end position="59"/>
    </location>
</feature>
<proteinExistence type="inferred from homology"/>
<feature type="transmembrane region" description="Helical" evidence="7">
    <location>
        <begin position="200"/>
        <end position="219"/>
    </location>
</feature>
<evidence type="ECO:0000256" key="2">
    <source>
        <dbReference type="ARBA" id="ARBA00010992"/>
    </source>
</evidence>
<sequence length="545" mass="60724">MTWYKSYWPTTVWAPKETTNEELRQSNNTHPVWWKDPGLRKLNAYCFLLLLGSLIWYALSAPPRDKRMPDFLVSSCSSSCLHNSGYDGSVLNAMFGMDTFLSDMDDPDSSKQGLLIGAISLGYLAGFLPASWAGDRFGRKWPQICGTAVIIAGCFVQTFAIGGWNFFGGRMLLGFGNAFPLTLGCTHLMELAHPRHASRLVVMFAAIYMLGCVMAAWISFGTTYLSSNWAWRIPVLCQGLGSAIQLVTLWMIPESPRWLCAQGRSDEAHAILATYHANGDMNDDLVQAEMVEITTAIEREQQAAAFGYLEFFRTKGNVYRLFMSYYLIPVLDTIGVTSAVQQQGINGGLQIFNLIASIVGNIYVNRFSRRFVWLSASCGILLSYTMFTVASAVFNANGNQHAGRAAVAMIFIFSGFFDVSYSNFYYSYPLEMLPYRMRTKGMALNLMFDYGALFFNQYINPIGFNNLGYAYYYIFIAIIVIQIVIVWFVFPETAGLTLEQSGALLDLGARADTLQHLETSANLAKAETKEEGQVFASVRPAVINA</sequence>
<dbReference type="PANTHER" id="PTHR48022">
    <property type="entry name" value="PLASTIDIC GLUCOSE TRANSPORTER 4"/>
    <property type="match status" value="1"/>
</dbReference>
<dbReference type="FunFam" id="1.20.1250.20:FF:000134">
    <property type="entry name" value="MFS sugar transporter protein"/>
    <property type="match status" value="1"/>
</dbReference>
<feature type="transmembrane region" description="Helical" evidence="7">
    <location>
        <begin position="402"/>
        <end position="421"/>
    </location>
</feature>
<dbReference type="SUPFAM" id="SSF103473">
    <property type="entry name" value="MFS general substrate transporter"/>
    <property type="match status" value="1"/>
</dbReference>
<dbReference type="InterPro" id="IPR036259">
    <property type="entry name" value="MFS_trans_sf"/>
</dbReference>
<keyword evidence="5 7" id="KW-1133">Transmembrane helix</keyword>
<dbReference type="PROSITE" id="PS50850">
    <property type="entry name" value="MFS"/>
    <property type="match status" value="1"/>
</dbReference>
<organism evidence="9 10">
    <name type="scientific">Rhodotorula paludigena</name>
    <dbReference type="NCBI Taxonomy" id="86838"/>
    <lineage>
        <taxon>Eukaryota</taxon>
        <taxon>Fungi</taxon>
        <taxon>Dikarya</taxon>
        <taxon>Basidiomycota</taxon>
        <taxon>Pucciniomycotina</taxon>
        <taxon>Microbotryomycetes</taxon>
        <taxon>Sporidiobolales</taxon>
        <taxon>Sporidiobolaceae</taxon>
        <taxon>Rhodotorula</taxon>
    </lineage>
</organism>
<reference evidence="9 10" key="1">
    <citation type="submission" date="2021-12" db="EMBL/GenBank/DDBJ databases">
        <title>High titer production of polyol ester of fatty acids by Rhodotorula paludigena BS15 towards product separation-free biomass refinery.</title>
        <authorList>
            <person name="Mano J."/>
            <person name="Ono H."/>
            <person name="Tanaka T."/>
            <person name="Naito K."/>
            <person name="Sushida H."/>
            <person name="Ike M."/>
            <person name="Tokuyasu K."/>
            <person name="Kitaoka M."/>
        </authorList>
    </citation>
    <scope>NUCLEOTIDE SEQUENCE [LARGE SCALE GENOMIC DNA]</scope>
    <source>
        <strain evidence="9 10">BS15</strain>
    </source>
</reference>
<protein>
    <recommendedName>
        <fullName evidence="8">Major facilitator superfamily (MFS) profile domain-containing protein</fullName>
    </recommendedName>
</protein>
<comment type="caution">
    <text evidence="9">The sequence shown here is derived from an EMBL/GenBank/DDBJ whole genome shotgun (WGS) entry which is preliminary data.</text>
</comment>
<feature type="transmembrane region" description="Helical" evidence="7">
    <location>
        <begin position="371"/>
        <end position="396"/>
    </location>
</feature>
<name>A0AAV5GLM5_9BASI</name>
<comment type="similarity">
    <text evidence="2">Belongs to the major facilitator superfamily. Sugar transporter (TC 2.A.1.1) family.</text>
</comment>
<dbReference type="AlphaFoldDB" id="A0AAV5GLM5"/>
<gene>
    <name evidence="9" type="ORF">Rhopal_002560-T1</name>
</gene>